<gene>
    <name evidence="1" type="ORF">S12H4_45080</name>
</gene>
<dbReference type="EMBL" id="BARW01027835">
    <property type="protein sequence ID" value="GAJ06324.1"/>
    <property type="molecule type" value="Genomic_DNA"/>
</dbReference>
<feature type="non-terminal residue" evidence="1">
    <location>
        <position position="1"/>
    </location>
</feature>
<accession>X1TM28</accession>
<evidence type="ECO:0000313" key="1">
    <source>
        <dbReference type="EMBL" id="GAJ06324.1"/>
    </source>
</evidence>
<proteinExistence type="predicted"/>
<organism evidence="1">
    <name type="scientific">marine sediment metagenome</name>
    <dbReference type="NCBI Taxonomy" id="412755"/>
    <lineage>
        <taxon>unclassified sequences</taxon>
        <taxon>metagenomes</taxon>
        <taxon>ecological metagenomes</taxon>
    </lineage>
</organism>
<protein>
    <submittedName>
        <fullName evidence="1">Uncharacterized protein</fullName>
    </submittedName>
</protein>
<dbReference type="AlphaFoldDB" id="X1TM28"/>
<sequence length="35" mass="4164">PITYKSKLTLPETIAVEMIYYEKKKDGIWIYSDLI</sequence>
<reference evidence="1" key="1">
    <citation type="journal article" date="2014" name="Front. Microbiol.">
        <title>High frequency of phylogenetically diverse reductive dehalogenase-homologous genes in deep subseafloor sedimentary metagenomes.</title>
        <authorList>
            <person name="Kawai M."/>
            <person name="Futagami T."/>
            <person name="Toyoda A."/>
            <person name="Takaki Y."/>
            <person name="Nishi S."/>
            <person name="Hori S."/>
            <person name="Arai W."/>
            <person name="Tsubouchi T."/>
            <person name="Morono Y."/>
            <person name="Uchiyama I."/>
            <person name="Ito T."/>
            <person name="Fujiyama A."/>
            <person name="Inagaki F."/>
            <person name="Takami H."/>
        </authorList>
    </citation>
    <scope>NUCLEOTIDE SEQUENCE</scope>
    <source>
        <strain evidence="1">Expedition CK06-06</strain>
    </source>
</reference>
<comment type="caution">
    <text evidence="1">The sequence shown here is derived from an EMBL/GenBank/DDBJ whole genome shotgun (WGS) entry which is preliminary data.</text>
</comment>
<name>X1TM28_9ZZZZ</name>